<comment type="caution">
    <text evidence="1">The sequence shown here is derived from an EMBL/GenBank/DDBJ whole genome shotgun (WGS) entry which is preliminary data.</text>
</comment>
<dbReference type="EMBL" id="MTKO01000007">
    <property type="protein sequence ID" value="RWX48101.1"/>
    <property type="molecule type" value="Genomic_DNA"/>
</dbReference>
<dbReference type="AlphaFoldDB" id="A0A3S3SR01"/>
<evidence type="ECO:0000313" key="1">
    <source>
        <dbReference type="EMBL" id="RWX48101.1"/>
    </source>
</evidence>
<dbReference type="Proteomes" id="UP000287853">
    <property type="component" value="Unassembled WGS sequence"/>
</dbReference>
<keyword evidence="2" id="KW-1185">Reference proteome</keyword>
<sequence length="32" mass="3736">MPISTKAACRLASIETIRLYRYYSWFARAPPC</sequence>
<gene>
    <name evidence="1" type="ORF">H206_05331</name>
</gene>
<organism evidence="1 2">
    <name type="scientific">Candidatus Electrothrix aarhusensis</name>
    <dbReference type="NCBI Taxonomy" id="1859131"/>
    <lineage>
        <taxon>Bacteria</taxon>
        <taxon>Pseudomonadati</taxon>
        <taxon>Thermodesulfobacteriota</taxon>
        <taxon>Desulfobulbia</taxon>
        <taxon>Desulfobulbales</taxon>
        <taxon>Desulfobulbaceae</taxon>
        <taxon>Candidatus Electrothrix</taxon>
    </lineage>
</organism>
<accession>A0A3S3SR01</accession>
<evidence type="ECO:0000313" key="2">
    <source>
        <dbReference type="Proteomes" id="UP000287853"/>
    </source>
</evidence>
<protein>
    <submittedName>
        <fullName evidence="1">Uncharacterized protein</fullName>
    </submittedName>
</protein>
<reference evidence="1 2" key="1">
    <citation type="submission" date="2017-01" db="EMBL/GenBank/DDBJ databases">
        <title>The cable genome- insights into the physiology and evolution of filamentous bacteria capable of sulfide oxidation via long distance electron transfer.</title>
        <authorList>
            <person name="Schreiber L."/>
            <person name="Bjerg J.T."/>
            <person name="Boggild A."/>
            <person name="Van De Vossenberg J."/>
            <person name="Meysman F."/>
            <person name="Nielsen L.P."/>
            <person name="Schramm A."/>
            <person name="Kjeldsen K.U."/>
        </authorList>
    </citation>
    <scope>NUCLEOTIDE SEQUENCE [LARGE SCALE GENOMIC DNA]</scope>
    <source>
        <strain evidence="1">MCF</strain>
    </source>
</reference>
<proteinExistence type="predicted"/>
<name>A0A3S3SR01_9BACT</name>